<dbReference type="CDD" id="cd17039">
    <property type="entry name" value="Ubl_ubiquitin_like"/>
    <property type="match status" value="1"/>
</dbReference>
<comment type="caution">
    <text evidence="10">The sequence shown here is derived from an EMBL/GenBank/DDBJ whole genome shotgun (WGS) entry which is preliminary data.</text>
</comment>
<feature type="domain" description="Ubiquitin-like" evidence="9">
    <location>
        <begin position="172"/>
        <end position="241"/>
    </location>
</feature>
<evidence type="ECO:0000256" key="7">
    <source>
        <dbReference type="ARBA" id="ARBA00022843"/>
    </source>
</evidence>
<evidence type="ECO:0000256" key="5">
    <source>
        <dbReference type="ARBA" id="ARBA00022499"/>
    </source>
</evidence>
<accession>A0A9Q0QRR9</accession>
<gene>
    <name evidence="10" type="ORF">NE237_016193</name>
</gene>
<dbReference type="GO" id="GO:0005634">
    <property type="term" value="C:nucleus"/>
    <property type="evidence" value="ECO:0007669"/>
    <property type="project" value="UniProtKB-SubCell"/>
</dbReference>
<comment type="subcellular location">
    <subcellularLocation>
        <location evidence="2">Cytoplasm</location>
    </subcellularLocation>
    <subcellularLocation>
        <location evidence="1">Nucleus</location>
    </subcellularLocation>
</comment>
<feature type="domain" description="Ubiquitin-like" evidence="9">
    <location>
        <begin position="245"/>
        <end position="310"/>
    </location>
</feature>
<dbReference type="SUPFAM" id="SSF54236">
    <property type="entry name" value="Ubiquitin-like"/>
    <property type="match status" value="5"/>
</dbReference>
<evidence type="ECO:0000256" key="4">
    <source>
        <dbReference type="ARBA" id="ARBA00022490"/>
    </source>
</evidence>
<dbReference type="OrthoDB" id="1894077at2759"/>
<keyword evidence="7" id="KW-0832">Ubl conjugation</keyword>
<evidence type="ECO:0000256" key="8">
    <source>
        <dbReference type="ARBA" id="ARBA00023242"/>
    </source>
</evidence>
<dbReference type="PRINTS" id="PR00348">
    <property type="entry name" value="UBIQUITIN"/>
</dbReference>
<evidence type="ECO:0000259" key="9">
    <source>
        <dbReference type="PROSITE" id="PS50053"/>
    </source>
</evidence>
<feature type="domain" description="Ubiquitin-like" evidence="9">
    <location>
        <begin position="95"/>
        <end position="171"/>
    </location>
</feature>
<feature type="domain" description="Ubiquitin-like" evidence="9">
    <location>
        <begin position="20"/>
        <end position="89"/>
    </location>
</feature>
<dbReference type="InterPro" id="IPR019956">
    <property type="entry name" value="Ubiquitin_dom"/>
</dbReference>
<dbReference type="PROSITE" id="PS50053">
    <property type="entry name" value="UBIQUITIN_2"/>
    <property type="match status" value="5"/>
</dbReference>
<sequence length="392" mass="44280">MASGNGDSGLSSVTSDDEEMNIFLKVMKTMAFKVKRSERIKDIKAKFQDKLGVSGKIQGLFFAGNELKDSQTLVDYPVQKNSTLHLILQGAAFGIKLFVKLPPNQRTVVLEADIQDSVQNIKAMIQDKEGIPQNCFTLIYSGRKLEDSWTLAANNIQSEATVQVVFNPRDMMIISVKTPCGKTMRLEVKKLYTIHDVKLIIECMSGILVVRQRLIYAGRQLVDCHTLAYYNITEESVIQMLPPTFQIFVKTWSGKAITLEAESSYTIRNVMAKIDKKLGVSTFQYAGRQLVDCHTLAYYNITEKSVIQMLPTTFQIFVKTWSGKTITLEVESFNTIRNVMAKIDKKLGVSTFQQRLQFAGRRLEEDATLGSYLIEKDSTLYIVLLPHLDIKL</sequence>
<keyword evidence="6" id="KW-0677">Repeat</keyword>
<proteinExistence type="inferred from homology"/>
<evidence type="ECO:0000256" key="6">
    <source>
        <dbReference type="ARBA" id="ARBA00022737"/>
    </source>
</evidence>
<keyword evidence="5" id="KW-1017">Isopeptide bond</keyword>
<evidence type="ECO:0000256" key="3">
    <source>
        <dbReference type="ARBA" id="ARBA00008430"/>
    </source>
</evidence>
<evidence type="ECO:0000313" key="10">
    <source>
        <dbReference type="EMBL" id="KAJ4969492.1"/>
    </source>
</evidence>
<name>A0A9Q0QRR9_9MAGN</name>
<dbReference type="InterPro" id="IPR029071">
    <property type="entry name" value="Ubiquitin-like_domsf"/>
</dbReference>
<reference evidence="10" key="1">
    <citation type="journal article" date="2023" name="Plant J.">
        <title>The genome of the king protea, Protea cynaroides.</title>
        <authorList>
            <person name="Chang J."/>
            <person name="Duong T.A."/>
            <person name="Schoeman C."/>
            <person name="Ma X."/>
            <person name="Roodt D."/>
            <person name="Barker N."/>
            <person name="Li Z."/>
            <person name="Van de Peer Y."/>
            <person name="Mizrachi E."/>
        </authorList>
    </citation>
    <scope>NUCLEOTIDE SEQUENCE</scope>
    <source>
        <tissue evidence="10">Young leaves</tissue>
    </source>
</reference>
<dbReference type="GO" id="GO:0003729">
    <property type="term" value="F:mRNA binding"/>
    <property type="evidence" value="ECO:0007669"/>
    <property type="project" value="UniProtKB-ARBA"/>
</dbReference>
<dbReference type="Gene3D" id="3.10.20.90">
    <property type="entry name" value="Phosphatidylinositol 3-kinase Catalytic Subunit, Chain A, domain 1"/>
    <property type="match status" value="5"/>
</dbReference>
<comment type="similarity">
    <text evidence="3">Belongs to the ubiquitin family.</text>
</comment>
<feature type="domain" description="Ubiquitin-like" evidence="9">
    <location>
        <begin position="314"/>
        <end position="384"/>
    </location>
</feature>
<dbReference type="InterPro" id="IPR000626">
    <property type="entry name" value="Ubiquitin-like_dom"/>
</dbReference>
<evidence type="ECO:0000256" key="2">
    <source>
        <dbReference type="ARBA" id="ARBA00004496"/>
    </source>
</evidence>
<evidence type="ECO:0000256" key="1">
    <source>
        <dbReference type="ARBA" id="ARBA00004123"/>
    </source>
</evidence>
<dbReference type="AlphaFoldDB" id="A0A9Q0QRR9"/>
<evidence type="ECO:0000313" key="11">
    <source>
        <dbReference type="Proteomes" id="UP001141806"/>
    </source>
</evidence>
<dbReference type="SMART" id="SM00213">
    <property type="entry name" value="UBQ"/>
    <property type="match status" value="5"/>
</dbReference>
<dbReference type="PANTHER" id="PTHR10666">
    <property type="entry name" value="UBIQUITIN"/>
    <property type="match status" value="1"/>
</dbReference>
<keyword evidence="11" id="KW-1185">Reference proteome</keyword>
<dbReference type="Proteomes" id="UP001141806">
    <property type="component" value="Unassembled WGS sequence"/>
</dbReference>
<organism evidence="10 11">
    <name type="scientific">Protea cynaroides</name>
    <dbReference type="NCBI Taxonomy" id="273540"/>
    <lineage>
        <taxon>Eukaryota</taxon>
        <taxon>Viridiplantae</taxon>
        <taxon>Streptophyta</taxon>
        <taxon>Embryophyta</taxon>
        <taxon>Tracheophyta</taxon>
        <taxon>Spermatophyta</taxon>
        <taxon>Magnoliopsida</taxon>
        <taxon>Proteales</taxon>
        <taxon>Proteaceae</taxon>
        <taxon>Protea</taxon>
    </lineage>
</organism>
<keyword evidence="4" id="KW-0963">Cytoplasm</keyword>
<dbReference type="InterPro" id="IPR050158">
    <property type="entry name" value="Ubiquitin_ubiquitin-like"/>
</dbReference>
<dbReference type="FunFam" id="3.10.20.90:FF:000469">
    <property type="entry name" value="Polyubiquitin-C"/>
    <property type="match status" value="1"/>
</dbReference>
<dbReference type="EMBL" id="JAMYWD010000006">
    <property type="protein sequence ID" value="KAJ4969492.1"/>
    <property type="molecule type" value="Genomic_DNA"/>
</dbReference>
<protein>
    <recommendedName>
        <fullName evidence="9">Ubiquitin-like domain-containing protein</fullName>
    </recommendedName>
</protein>
<keyword evidence="8" id="KW-0539">Nucleus</keyword>
<dbReference type="GO" id="GO:0005737">
    <property type="term" value="C:cytoplasm"/>
    <property type="evidence" value="ECO:0007669"/>
    <property type="project" value="UniProtKB-SubCell"/>
</dbReference>
<dbReference type="Pfam" id="PF00240">
    <property type="entry name" value="ubiquitin"/>
    <property type="match status" value="5"/>
</dbReference>